<dbReference type="Proteomes" id="UP000326554">
    <property type="component" value="Unassembled WGS sequence"/>
</dbReference>
<dbReference type="PROSITE" id="PS50222">
    <property type="entry name" value="EF_HAND_2"/>
    <property type="match status" value="1"/>
</dbReference>
<evidence type="ECO:0000256" key="1">
    <source>
        <dbReference type="SAM" id="SignalP"/>
    </source>
</evidence>
<evidence type="ECO:0000259" key="2">
    <source>
        <dbReference type="PROSITE" id="PS50222"/>
    </source>
</evidence>
<dbReference type="Pfam" id="PF13202">
    <property type="entry name" value="EF-hand_5"/>
    <property type="match status" value="1"/>
</dbReference>
<dbReference type="SMART" id="SM00054">
    <property type="entry name" value="EFh"/>
    <property type="match status" value="2"/>
</dbReference>
<dbReference type="InterPro" id="IPR011992">
    <property type="entry name" value="EF-hand-dom_pair"/>
</dbReference>
<accession>A0A5J5GFB3</accession>
<feature type="domain" description="EF-hand" evidence="2">
    <location>
        <begin position="41"/>
        <end position="76"/>
    </location>
</feature>
<proteinExistence type="predicted"/>
<organism evidence="3 4">
    <name type="scientific">Histidinibacterium aquaticum</name>
    <dbReference type="NCBI Taxonomy" id="2613962"/>
    <lineage>
        <taxon>Bacteria</taxon>
        <taxon>Pseudomonadati</taxon>
        <taxon>Pseudomonadota</taxon>
        <taxon>Alphaproteobacteria</taxon>
        <taxon>Rhodobacterales</taxon>
        <taxon>Paracoccaceae</taxon>
        <taxon>Histidinibacterium</taxon>
    </lineage>
</organism>
<dbReference type="GO" id="GO:0005509">
    <property type="term" value="F:calcium ion binding"/>
    <property type="evidence" value="ECO:0007669"/>
    <property type="project" value="InterPro"/>
</dbReference>
<keyword evidence="1" id="KW-0732">Signal</keyword>
<dbReference type="SUPFAM" id="SSF47473">
    <property type="entry name" value="EF-hand"/>
    <property type="match status" value="1"/>
</dbReference>
<protein>
    <submittedName>
        <fullName evidence="3">EF-hand domain-containing protein</fullName>
    </submittedName>
</protein>
<dbReference type="InterPro" id="IPR018247">
    <property type="entry name" value="EF_Hand_1_Ca_BS"/>
</dbReference>
<dbReference type="Pfam" id="PF00036">
    <property type="entry name" value="EF-hand_1"/>
    <property type="match status" value="1"/>
</dbReference>
<dbReference type="PROSITE" id="PS00018">
    <property type="entry name" value="EF_HAND_1"/>
    <property type="match status" value="1"/>
</dbReference>
<dbReference type="CDD" id="cd00051">
    <property type="entry name" value="EFh"/>
    <property type="match status" value="1"/>
</dbReference>
<name>A0A5J5GFB3_9RHOB</name>
<dbReference type="Gene3D" id="1.10.238.10">
    <property type="entry name" value="EF-hand"/>
    <property type="match status" value="1"/>
</dbReference>
<keyword evidence="4" id="KW-1185">Reference proteome</keyword>
<dbReference type="AlphaFoldDB" id="A0A5J5GFB3"/>
<feature type="chain" id="PRO_5023915008" evidence="1">
    <location>
        <begin position="21"/>
        <end position="79"/>
    </location>
</feature>
<sequence length="79" mass="8406">MRQFTLAFGGLMLTAMAVFAQMADVDTDGDGYASFDELVAVYADVTEEQFAELDTDGDGTLSEEEMTAAMDSGALSMSE</sequence>
<feature type="signal peptide" evidence="1">
    <location>
        <begin position="1"/>
        <end position="20"/>
    </location>
</feature>
<gene>
    <name evidence="3" type="ORF">F3S47_13020</name>
</gene>
<comment type="caution">
    <text evidence="3">The sequence shown here is derived from an EMBL/GenBank/DDBJ whole genome shotgun (WGS) entry which is preliminary data.</text>
</comment>
<evidence type="ECO:0000313" key="3">
    <source>
        <dbReference type="EMBL" id="KAA9006700.1"/>
    </source>
</evidence>
<dbReference type="RefSeq" id="WP_150445718.1">
    <property type="nucleotide sequence ID" value="NZ_VYQE01000004.1"/>
</dbReference>
<dbReference type="EMBL" id="VYQE01000004">
    <property type="protein sequence ID" value="KAA9006700.1"/>
    <property type="molecule type" value="Genomic_DNA"/>
</dbReference>
<evidence type="ECO:0000313" key="4">
    <source>
        <dbReference type="Proteomes" id="UP000326554"/>
    </source>
</evidence>
<dbReference type="InterPro" id="IPR002048">
    <property type="entry name" value="EF_hand_dom"/>
</dbReference>
<reference evidence="3 4" key="1">
    <citation type="submission" date="2019-09" db="EMBL/GenBank/DDBJ databases">
        <authorList>
            <person name="Park J.-S."/>
            <person name="Choi H.-J."/>
        </authorList>
    </citation>
    <scope>NUCLEOTIDE SEQUENCE [LARGE SCALE GENOMIC DNA]</scope>
    <source>
        <strain evidence="3 4">176SS1-4</strain>
    </source>
</reference>